<dbReference type="AlphaFoldDB" id="A0A5E8K1C2"/>
<keyword evidence="4" id="KW-1133">Transmembrane helix</keyword>
<evidence type="ECO:0000256" key="3">
    <source>
        <dbReference type="ARBA" id="ARBA00022692"/>
    </source>
</evidence>
<dbReference type="GO" id="GO:0005886">
    <property type="term" value="C:plasma membrane"/>
    <property type="evidence" value="ECO:0007669"/>
    <property type="project" value="UniProtKB-SubCell"/>
</dbReference>
<dbReference type="PANTHER" id="PTHR30250:SF11">
    <property type="entry name" value="O-ANTIGEN TRANSPORTER-RELATED"/>
    <property type="match status" value="1"/>
</dbReference>
<evidence type="ECO:0000313" key="7">
    <source>
        <dbReference type="Proteomes" id="UP000436803"/>
    </source>
</evidence>
<dbReference type="Proteomes" id="UP000436803">
    <property type="component" value="Unassembled WGS sequence"/>
</dbReference>
<proteinExistence type="predicted"/>
<accession>A0A5E8K1C2</accession>
<sequence>MDDNQVKKELLKSTSIIGGTQIFIILLGIFRTKIIALLLGPAGLGFLGLLQSIVDIVRSSTSFGINYSAVKYVAEAKETNDRTKIGEIIIIVRRWALWTGLLGLVVTVIFSIPLSLFSFGSTSYAKSIALVSISLLLSSVSGGQLALLQGMRLIKDMAKSTFFGVIVSTLIVIPIYYWLGVNGIALAIVLTAFGGLIISWIYARRVKIVESRISLKQTFYSGLKMAKLGFFMVVSGLMGMFTLYLIRIIISDKIGLDGVGYFQAVWNITNIYMGIILNSMLADFFPRLSAVNTDNTAVTKLVNQQLELVLLIGTVIIIGMITFTNLALTILYSSKFDIAVPLLQWQLLGSLAGFITWALGVIFLAKGKGKFSVFTDSLWCAIYVSIVYYGWDSLGFEILGIAFVIAAFFKLVIVYILTKKISDFMFTKINILYMVVATVLILFIFILQYYFYSIYTLGIGFILFIIVTVYSIRVLNKILGIKQMIIKRIIHRS</sequence>
<evidence type="ECO:0000256" key="5">
    <source>
        <dbReference type="ARBA" id="ARBA00023136"/>
    </source>
</evidence>
<dbReference type="InterPro" id="IPR050833">
    <property type="entry name" value="Poly_Biosynth_Transport"/>
</dbReference>
<keyword evidence="3" id="KW-0812">Transmembrane</keyword>
<comment type="subcellular location">
    <subcellularLocation>
        <location evidence="1">Cell membrane</location>
        <topology evidence="1">Multi-pass membrane protein</topology>
    </subcellularLocation>
</comment>
<gene>
    <name evidence="6" type="ORF">F2Z29_14690</name>
</gene>
<reference evidence="6 7" key="1">
    <citation type="journal article" date="2019" name="Nat. Med.">
        <title>A library of human gut bacterial isolates paired with longitudinal multiomics data enables mechanistic microbiome research.</title>
        <authorList>
            <person name="Poyet M."/>
            <person name="Groussin M."/>
            <person name="Gibbons S.M."/>
            <person name="Avila-Pacheco J."/>
            <person name="Jiang X."/>
            <person name="Kearney S.M."/>
            <person name="Perrotta A.R."/>
            <person name="Berdy B."/>
            <person name="Zhao S."/>
            <person name="Lieberman T.D."/>
            <person name="Swanson P.K."/>
            <person name="Smith M."/>
            <person name="Roesemann S."/>
            <person name="Alexander J.E."/>
            <person name="Rich S.A."/>
            <person name="Livny J."/>
            <person name="Vlamakis H."/>
            <person name="Clish C."/>
            <person name="Bullock K."/>
            <person name="Deik A."/>
            <person name="Scott J."/>
            <person name="Pierce K.A."/>
            <person name="Xavier R.J."/>
            <person name="Alm E.J."/>
        </authorList>
    </citation>
    <scope>NUCLEOTIDE SEQUENCE [LARGE SCALE GENOMIC DNA]</scope>
    <source>
        <strain evidence="6 7">BIOML-A7</strain>
    </source>
</reference>
<keyword evidence="5" id="KW-0472">Membrane</keyword>
<organism evidence="6 7">
    <name type="scientific">Bacteroides fragilis</name>
    <dbReference type="NCBI Taxonomy" id="817"/>
    <lineage>
        <taxon>Bacteria</taxon>
        <taxon>Pseudomonadati</taxon>
        <taxon>Bacteroidota</taxon>
        <taxon>Bacteroidia</taxon>
        <taxon>Bacteroidales</taxon>
        <taxon>Bacteroidaceae</taxon>
        <taxon>Bacteroides</taxon>
    </lineage>
</organism>
<name>A0A5E8K1C2_BACFG</name>
<protein>
    <submittedName>
        <fullName evidence="6">Oligosaccharide flippase family protein</fullName>
    </submittedName>
</protein>
<dbReference type="RefSeq" id="WP_032543961.1">
    <property type="nucleotide sequence ID" value="NZ_CP036539.1"/>
</dbReference>
<dbReference type="EMBL" id="VWAW01000012">
    <property type="protein sequence ID" value="KAA5172314.1"/>
    <property type="molecule type" value="Genomic_DNA"/>
</dbReference>
<evidence type="ECO:0000256" key="1">
    <source>
        <dbReference type="ARBA" id="ARBA00004651"/>
    </source>
</evidence>
<dbReference type="PANTHER" id="PTHR30250">
    <property type="entry name" value="PST FAMILY PREDICTED COLANIC ACID TRANSPORTER"/>
    <property type="match status" value="1"/>
</dbReference>
<evidence type="ECO:0000256" key="4">
    <source>
        <dbReference type="ARBA" id="ARBA00022989"/>
    </source>
</evidence>
<evidence type="ECO:0000256" key="2">
    <source>
        <dbReference type="ARBA" id="ARBA00022475"/>
    </source>
</evidence>
<keyword evidence="2" id="KW-1003">Cell membrane</keyword>
<comment type="caution">
    <text evidence="6">The sequence shown here is derived from an EMBL/GenBank/DDBJ whole genome shotgun (WGS) entry which is preliminary data.</text>
</comment>
<evidence type="ECO:0000313" key="6">
    <source>
        <dbReference type="EMBL" id="KAA5172314.1"/>
    </source>
</evidence>
<dbReference type="InterPro" id="IPR002797">
    <property type="entry name" value="Polysacc_synth"/>
</dbReference>
<dbReference type="Pfam" id="PF01943">
    <property type="entry name" value="Polysacc_synt"/>
    <property type="match status" value="1"/>
</dbReference>